<accession>A0A291RBY5</accession>
<proteinExistence type="predicted"/>
<dbReference type="KEGG" id="ntp:CRH09_00240"/>
<evidence type="ECO:0000313" key="2">
    <source>
        <dbReference type="EMBL" id="ATL64896.1"/>
    </source>
</evidence>
<protein>
    <submittedName>
        <fullName evidence="2">Uncharacterized protein</fullName>
    </submittedName>
</protein>
<evidence type="ECO:0000256" key="1">
    <source>
        <dbReference type="SAM" id="MobiDB-lite"/>
    </source>
</evidence>
<dbReference type="EMBL" id="CP023778">
    <property type="protein sequence ID" value="ATL64896.1"/>
    <property type="molecule type" value="Genomic_DNA"/>
</dbReference>
<feature type="compositionally biased region" description="Basic and acidic residues" evidence="1">
    <location>
        <begin position="83"/>
        <end position="92"/>
    </location>
</feature>
<organism evidence="2 3">
    <name type="scientific">Nocardia terpenica</name>
    <dbReference type="NCBI Taxonomy" id="455432"/>
    <lineage>
        <taxon>Bacteria</taxon>
        <taxon>Bacillati</taxon>
        <taxon>Actinomycetota</taxon>
        <taxon>Actinomycetes</taxon>
        <taxon>Mycobacteriales</taxon>
        <taxon>Nocardiaceae</taxon>
        <taxon>Nocardia</taxon>
    </lineage>
</organism>
<feature type="region of interest" description="Disordered" evidence="1">
    <location>
        <begin position="1"/>
        <end position="100"/>
    </location>
</feature>
<gene>
    <name evidence="2" type="ORF">CRH09_00240</name>
</gene>
<sequence length="121" mass="12376">MSQPIASRSRTADSGTEASKVNMAPTASRNPGCRSAGTPSRLPSVSAGTGMHSSAMRSTGPVGDSGSAAKTDRAMVATARARLARERREKAGAARRRTRVCSAPSIFPRFRSSAGGSANPA</sequence>
<reference evidence="2 3" key="1">
    <citation type="submission" date="2017-10" db="EMBL/GenBank/DDBJ databases">
        <title>Comparative genomics between pathogenic Norcardia.</title>
        <authorList>
            <person name="Zeng L."/>
        </authorList>
    </citation>
    <scope>NUCLEOTIDE SEQUENCE [LARGE SCALE GENOMIC DNA]</scope>
    <source>
        <strain evidence="2 3">NC_YFY_NT001</strain>
    </source>
</reference>
<name>A0A291RBY5_9NOCA</name>
<feature type="compositionally biased region" description="Polar residues" evidence="1">
    <location>
        <begin position="1"/>
        <end position="29"/>
    </location>
</feature>
<dbReference type="Proteomes" id="UP000221961">
    <property type="component" value="Chromosome"/>
</dbReference>
<feature type="compositionally biased region" description="Polar residues" evidence="1">
    <location>
        <begin position="37"/>
        <end position="57"/>
    </location>
</feature>
<evidence type="ECO:0000313" key="3">
    <source>
        <dbReference type="Proteomes" id="UP000221961"/>
    </source>
</evidence>
<dbReference type="AlphaFoldDB" id="A0A291RBY5"/>